<accession>W6TGL4</accession>
<dbReference type="RefSeq" id="WP_021827098.1">
    <property type="nucleotide sequence ID" value="NZ_AWTR02000069.1"/>
</dbReference>
<feature type="signal peptide" evidence="1">
    <location>
        <begin position="1"/>
        <end position="19"/>
    </location>
</feature>
<dbReference type="EMBL" id="AWTR02000069">
    <property type="protein sequence ID" value="ETZ07045.1"/>
    <property type="molecule type" value="Genomic_DNA"/>
</dbReference>
<dbReference type="Proteomes" id="UP000019112">
    <property type="component" value="Unassembled WGS sequence"/>
</dbReference>
<proteinExistence type="predicted"/>
<evidence type="ECO:0000313" key="3">
    <source>
        <dbReference type="Proteomes" id="UP000019112"/>
    </source>
</evidence>
<comment type="caution">
    <text evidence="2">The sequence shown here is derived from an EMBL/GenBank/DDBJ whole genome shotgun (WGS) entry which is preliminary data.</text>
</comment>
<evidence type="ECO:0008006" key="4">
    <source>
        <dbReference type="Google" id="ProtNLM"/>
    </source>
</evidence>
<reference evidence="2 3" key="1">
    <citation type="journal article" date="2014" name="FEMS Microbiol. Lett.">
        <title>Draft genome sequences of three Holospora species (Holospora obtusa, Holospora undulata, and Holospora elegans), endonuclear symbiotic bacteria of the ciliate Paramecium caudatum.</title>
        <authorList>
            <person name="Dohra H."/>
            <person name="Tanaka K."/>
            <person name="Suzuki T."/>
            <person name="Fujishima M."/>
            <person name="Suzuki H."/>
        </authorList>
    </citation>
    <scope>NUCLEOTIDE SEQUENCE [LARGE SCALE GENOMIC DNA]</scope>
    <source>
        <strain evidence="2 3">F1</strain>
    </source>
</reference>
<sequence length="161" mass="18420">MKKNLILLLCLFVSQVSLAGLSEISILVNYIESDNLNAFMKDLDNPEVNETMNGSDWAKIIAHCIEKDKKAFFEIISANKKITEKLNEADWTAVLEACTQENKKEFFEIALISNGQQVARYCFKNNKKELYEIAFTNEKITEKLNHDDLTEILLAVSILIR</sequence>
<evidence type="ECO:0000313" key="2">
    <source>
        <dbReference type="EMBL" id="ETZ07045.1"/>
    </source>
</evidence>
<evidence type="ECO:0000256" key="1">
    <source>
        <dbReference type="SAM" id="SignalP"/>
    </source>
</evidence>
<organism evidence="2 3">
    <name type="scientific">Holospora obtusa F1</name>
    <dbReference type="NCBI Taxonomy" id="1399147"/>
    <lineage>
        <taxon>Bacteria</taxon>
        <taxon>Pseudomonadati</taxon>
        <taxon>Pseudomonadota</taxon>
        <taxon>Alphaproteobacteria</taxon>
        <taxon>Holosporales</taxon>
        <taxon>Holosporaceae</taxon>
        <taxon>Holospora</taxon>
    </lineage>
</organism>
<name>W6TGL4_HOLOB</name>
<protein>
    <recommendedName>
        <fullName evidence="4">DUF4116 domain-containing protein</fullName>
    </recommendedName>
</protein>
<keyword evidence="3" id="KW-1185">Reference proteome</keyword>
<keyword evidence="1" id="KW-0732">Signal</keyword>
<feature type="chain" id="PRO_5004884112" description="DUF4116 domain-containing protein" evidence="1">
    <location>
        <begin position="20"/>
        <end position="161"/>
    </location>
</feature>
<dbReference type="AlphaFoldDB" id="W6TGL4"/>
<gene>
    <name evidence="2" type="ORF">P618_200779</name>
</gene>
<dbReference type="STRING" id="1399147.P618_200779"/>